<name>A0A515DG07_9BURK</name>
<dbReference type="KEGG" id="rhf:EUB48_19935"/>
<protein>
    <submittedName>
        <fullName evidence="1">Uncharacterized protein</fullName>
    </submittedName>
</protein>
<evidence type="ECO:0000313" key="2">
    <source>
        <dbReference type="Proteomes" id="UP000316798"/>
    </source>
</evidence>
<proteinExistence type="predicted"/>
<dbReference type="OrthoDB" id="9156996at2"/>
<organism evidence="1 2">
    <name type="scientific">Rhodoferax sediminis</name>
    <dbReference type="NCBI Taxonomy" id="2509614"/>
    <lineage>
        <taxon>Bacteria</taxon>
        <taxon>Pseudomonadati</taxon>
        <taxon>Pseudomonadota</taxon>
        <taxon>Betaproteobacteria</taxon>
        <taxon>Burkholderiales</taxon>
        <taxon>Comamonadaceae</taxon>
        <taxon>Rhodoferax</taxon>
    </lineage>
</organism>
<dbReference type="RefSeq" id="WP_142820818.1">
    <property type="nucleotide sequence ID" value="NZ_CP035503.1"/>
</dbReference>
<accession>A0A515DG07</accession>
<gene>
    <name evidence="1" type="ORF">EUB48_19935</name>
</gene>
<dbReference type="Proteomes" id="UP000316798">
    <property type="component" value="Chromosome"/>
</dbReference>
<dbReference type="AlphaFoldDB" id="A0A515DG07"/>
<sequence>MTRPPESPDSKRFATLQARAALAGISLHRIEGDLTPVVYIATRWALTRELRGLDAMEQWLDRVMGLTE</sequence>
<evidence type="ECO:0000313" key="1">
    <source>
        <dbReference type="EMBL" id="QDL39334.1"/>
    </source>
</evidence>
<keyword evidence="2" id="KW-1185">Reference proteome</keyword>
<dbReference type="EMBL" id="CP035503">
    <property type="protein sequence ID" value="QDL39334.1"/>
    <property type="molecule type" value="Genomic_DNA"/>
</dbReference>
<reference evidence="1 2" key="1">
    <citation type="submission" date="2019-01" db="EMBL/GenBank/DDBJ databases">
        <title>Genomic insights into a novel species Rhodoferax sp.</title>
        <authorList>
            <person name="Jin L."/>
        </authorList>
    </citation>
    <scope>NUCLEOTIDE SEQUENCE [LARGE SCALE GENOMIC DNA]</scope>
    <source>
        <strain evidence="1 2">CHu59-6-5</strain>
    </source>
</reference>